<dbReference type="RefSeq" id="WP_290359613.1">
    <property type="nucleotide sequence ID" value="NZ_JAUHHC010000003.1"/>
</dbReference>
<evidence type="ECO:0000256" key="1">
    <source>
        <dbReference type="ARBA" id="ARBA00004429"/>
    </source>
</evidence>
<keyword evidence="3 9" id="KW-0813">Transport</keyword>
<dbReference type="CDD" id="cd06261">
    <property type="entry name" value="TM_PBP2"/>
    <property type="match status" value="1"/>
</dbReference>
<sequence length="217" mass="23637">MDLQALAALAWPVMLKGTGYTLLFAVVSMLLGLPLAALITLLRVLRLPLLDRLMALYVSVMRGTPLLVQVFIVYYGLPSIGIELSPITAGILTLTLNVAAYMSETLRGAIGAVAQGQWLAGTSLGLRRPQILRYVIGPQALRAAVPSLSNSLISLIKDTSLVSVIAVTELMLATKELISTTFQPFPLYLAAAAIYWLLSLSFEQLQRRMEKRLAYPH</sequence>
<evidence type="ECO:0000256" key="6">
    <source>
        <dbReference type="ARBA" id="ARBA00022970"/>
    </source>
</evidence>
<proteinExistence type="inferred from homology"/>
<feature type="transmembrane region" description="Helical" evidence="9">
    <location>
        <begin position="185"/>
        <end position="202"/>
    </location>
</feature>
<comment type="caution">
    <text evidence="11">The sequence shown here is derived from an EMBL/GenBank/DDBJ whole genome shotgun (WGS) entry which is preliminary data.</text>
</comment>
<dbReference type="InterPro" id="IPR043429">
    <property type="entry name" value="ArtM/GltK/GlnP/TcyL/YhdX-like"/>
</dbReference>
<evidence type="ECO:0000256" key="3">
    <source>
        <dbReference type="ARBA" id="ARBA00022448"/>
    </source>
</evidence>
<evidence type="ECO:0000256" key="5">
    <source>
        <dbReference type="ARBA" id="ARBA00022692"/>
    </source>
</evidence>
<evidence type="ECO:0000313" key="12">
    <source>
        <dbReference type="Proteomes" id="UP001228044"/>
    </source>
</evidence>
<keyword evidence="12" id="KW-1185">Reference proteome</keyword>
<accession>A0ABT8DXB5</accession>
<keyword evidence="5 9" id="KW-0812">Transmembrane</keyword>
<dbReference type="InterPro" id="IPR000515">
    <property type="entry name" value="MetI-like"/>
</dbReference>
<dbReference type="PANTHER" id="PTHR30614:SF0">
    <property type="entry name" value="L-CYSTINE TRANSPORT SYSTEM PERMEASE PROTEIN TCYL"/>
    <property type="match status" value="1"/>
</dbReference>
<organism evidence="11 12">
    <name type="scientific">Roseateles violae</name>
    <dbReference type="NCBI Taxonomy" id="3058042"/>
    <lineage>
        <taxon>Bacteria</taxon>
        <taxon>Pseudomonadati</taxon>
        <taxon>Pseudomonadota</taxon>
        <taxon>Betaproteobacteria</taxon>
        <taxon>Burkholderiales</taxon>
        <taxon>Sphaerotilaceae</taxon>
        <taxon>Roseateles</taxon>
    </lineage>
</organism>
<evidence type="ECO:0000259" key="10">
    <source>
        <dbReference type="PROSITE" id="PS50928"/>
    </source>
</evidence>
<dbReference type="Pfam" id="PF00528">
    <property type="entry name" value="BPD_transp_1"/>
    <property type="match status" value="1"/>
</dbReference>
<protein>
    <submittedName>
        <fullName evidence="11">Amino acid ABC transporter permease</fullName>
    </submittedName>
</protein>
<evidence type="ECO:0000256" key="2">
    <source>
        <dbReference type="ARBA" id="ARBA00010072"/>
    </source>
</evidence>
<dbReference type="PROSITE" id="PS50928">
    <property type="entry name" value="ABC_TM1"/>
    <property type="match status" value="1"/>
</dbReference>
<feature type="transmembrane region" description="Helical" evidence="9">
    <location>
        <begin position="20"/>
        <end position="42"/>
    </location>
</feature>
<dbReference type="EMBL" id="JAUHHC010000003">
    <property type="protein sequence ID" value="MDN3921314.1"/>
    <property type="molecule type" value="Genomic_DNA"/>
</dbReference>
<evidence type="ECO:0000313" key="11">
    <source>
        <dbReference type="EMBL" id="MDN3921314.1"/>
    </source>
</evidence>
<dbReference type="Gene3D" id="1.10.3720.10">
    <property type="entry name" value="MetI-like"/>
    <property type="match status" value="1"/>
</dbReference>
<comment type="subcellular location">
    <subcellularLocation>
        <location evidence="1">Cell inner membrane</location>
        <topology evidence="1">Multi-pass membrane protein</topology>
    </subcellularLocation>
    <subcellularLocation>
        <location evidence="9">Cell membrane</location>
        <topology evidence="9">Multi-pass membrane protein</topology>
    </subcellularLocation>
</comment>
<evidence type="ECO:0000256" key="8">
    <source>
        <dbReference type="ARBA" id="ARBA00023136"/>
    </source>
</evidence>
<keyword evidence="7 9" id="KW-1133">Transmembrane helix</keyword>
<feature type="transmembrane region" description="Helical" evidence="9">
    <location>
        <begin position="54"/>
        <end position="77"/>
    </location>
</feature>
<evidence type="ECO:0000256" key="9">
    <source>
        <dbReference type="RuleBase" id="RU363032"/>
    </source>
</evidence>
<feature type="domain" description="ABC transmembrane type-1" evidence="10">
    <location>
        <begin position="18"/>
        <end position="206"/>
    </location>
</feature>
<reference evidence="11 12" key="1">
    <citation type="submission" date="2023-06" db="EMBL/GenBank/DDBJ databases">
        <title>Pelomonas sp. PFR6 16S ribosomal RNA gene Genome sequencing and assembly.</title>
        <authorList>
            <person name="Woo H."/>
        </authorList>
    </citation>
    <scope>NUCLEOTIDE SEQUENCE [LARGE SCALE GENOMIC DNA]</scope>
    <source>
        <strain evidence="11 12">PFR6</strain>
    </source>
</reference>
<dbReference type="PANTHER" id="PTHR30614">
    <property type="entry name" value="MEMBRANE COMPONENT OF AMINO ACID ABC TRANSPORTER"/>
    <property type="match status" value="1"/>
</dbReference>
<evidence type="ECO:0000256" key="4">
    <source>
        <dbReference type="ARBA" id="ARBA00022475"/>
    </source>
</evidence>
<dbReference type="NCBIfam" id="TIGR01726">
    <property type="entry name" value="HEQRo_perm_3TM"/>
    <property type="match status" value="1"/>
</dbReference>
<name>A0ABT8DXB5_9BURK</name>
<keyword evidence="4" id="KW-1003">Cell membrane</keyword>
<dbReference type="Proteomes" id="UP001228044">
    <property type="component" value="Unassembled WGS sequence"/>
</dbReference>
<gene>
    <name evidence="11" type="ORF">QWJ38_13555</name>
</gene>
<keyword evidence="8 9" id="KW-0472">Membrane</keyword>
<keyword evidence="6" id="KW-0029">Amino-acid transport</keyword>
<comment type="similarity">
    <text evidence="2">Belongs to the binding-protein-dependent transport system permease family. HisMQ subfamily.</text>
</comment>
<dbReference type="SUPFAM" id="SSF161098">
    <property type="entry name" value="MetI-like"/>
    <property type="match status" value="1"/>
</dbReference>
<dbReference type="InterPro" id="IPR010065">
    <property type="entry name" value="AA_ABC_transptr_permease_3TM"/>
</dbReference>
<dbReference type="InterPro" id="IPR035906">
    <property type="entry name" value="MetI-like_sf"/>
</dbReference>
<evidence type="ECO:0000256" key="7">
    <source>
        <dbReference type="ARBA" id="ARBA00022989"/>
    </source>
</evidence>